<evidence type="ECO:0000256" key="9">
    <source>
        <dbReference type="ARBA" id="ARBA00023065"/>
    </source>
</evidence>
<feature type="transmembrane region" description="Helical" evidence="13">
    <location>
        <begin position="12"/>
        <end position="33"/>
    </location>
</feature>
<evidence type="ECO:0000256" key="10">
    <source>
        <dbReference type="ARBA" id="ARBA00023128"/>
    </source>
</evidence>
<geneLocation type="mitochondrion" evidence="14"/>
<evidence type="ECO:0000256" key="4">
    <source>
        <dbReference type="ARBA" id="ARBA00022448"/>
    </source>
</evidence>
<gene>
    <name evidence="14" type="primary">atp8</name>
</gene>
<keyword evidence="9 12" id="KW-0406">Ion transport</keyword>
<reference evidence="14" key="1">
    <citation type="submission" date="2016-04" db="EMBL/GenBank/DDBJ databases">
        <title>Mitochondria of Scolytid beetles.</title>
        <authorList>
            <person name="Miller K."/>
            <person name="Linard B."/>
            <person name="Vogler A.P."/>
        </authorList>
    </citation>
    <scope>NUCLEOTIDE SEQUENCE</scope>
</reference>
<keyword evidence="10 12" id="KW-0496">Mitochondrion</keyword>
<evidence type="ECO:0000256" key="8">
    <source>
        <dbReference type="ARBA" id="ARBA00022989"/>
    </source>
</evidence>
<evidence type="ECO:0000256" key="5">
    <source>
        <dbReference type="ARBA" id="ARBA00022547"/>
    </source>
</evidence>
<organism evidence="14">
    <name type="scientific">Scolytinae sp. BMNH 1039994</name>
    <dbReference type="NCBI Taxonomy" id="1903773"/>
    <lineage>
        <taxon>Eukaryota</taxon>
        <taxon>Metazoa</taxon>
        <taxon>Ecdysozoa</taxon>
        <taxon>Arthropoda</taxon>
        <taxon>Hexapoda</taxon>
        <taxon>Insecta</taxon>
        <taxon>Pterygota</taxon>
        <taxon>Neoptera</taxon>
        <taxon>Endopterygota</taxon>
        <taxon>Coleoptera</taxon>
        <taxon>Polyphaga</taxon>
        <taxon>Cucujiformia</taxon>
        <taxon>Curculionidae</taxon>
        <taxon>Scolytinae</taxon>
    </lineage>
</organism>
<proteinExistence type="inferred from homology"/>
<evidence type="ECO:0000256" key="11">
    <source>
        <dbReference type="ARBA" id="ARBA00023136"/>
    </source>
</evidence>
<evidence type="ECO:0000256" key="6">
    <source>
        <dbReference type="ARBA" id="ARBA00022692"/>
    </source>
</evidence>
<evidence type="ECO:0000256" key="2">
    <source>
        <dbReference type="ARBA" id="ARBA00008892"/>
    </source>
</evidence>
<keyword evidence="5 12" id="KW-0138">CF(0)</keyword>
<evidence type="ECO:0000256" key="7">
    <source>
        <dbReference type="ARBA" id="ARBA00022781"/>
    </source>
</evidence>
<dbReference type="InterPro" id="IPR001421">
    <property type="entry name" value="ATP8_metazoa"/>
</dbReference>
<keyword evidence="8 13" id="KW-1133">Transmembrane helix</keyword>
<evidence type="ECO:0000256" key="13">
    <source>
        <dbReference type="SAM" id="Phobius"/>
    </source>
</evidence>
<dbReference type="AlphaFoldDB" id="A0A343A5U0"/>
<dbReference type="GO" id="GO:0031966">
    <property type="term" value="C:mitochondrial membrane"/>
    <property type="evidence" value="ECO:0007669"/>
    <property type="project" value="UniProtKB-SubCell"/>
</dbReference>
<name>A0A343A5U0_9CUCU</name>
<accession>A0A343A5U0</accession>
<sequence>MPQMAPMNWTSMYVLFSMLFLLTMIMNYFVFLYSTDNETHQKKTKSHHQTWKW</sequence>
<evidence type="ECO:0000256" key="1">
    <source>
        <dbReference type="ARBA" id="ARBA00004304"/>
    </source>
</evidence>
<comment type="similarity">
    <text evidence="2 12">Belongs to the ATPase protein 8 family.</text>
</comment>
<keyword evidence="4 12" id="KW-0813">Transport</keyword>
<evidence type="ECO:0000256" key="12">
    <source>
        <dbReference type="RuleBase" id="RU003661"/>
    </source>
</evidence>
<dbReference type="Pfam" id="PF00895">
    <property type="entry name" value="ATP-synt_8"/>
    <property type="match status" value="1"/>
</dbReference>
<comment type="subunit">
    <text evidence="3">F-type ATPases have 2 components, CF(1) - the catalytic core - and CF(0) - the membrane proton channel.</text>
</comment>
<keyword evidence="11 13" id="KW-0472">Membrane</keyword>
<keyword evidence="7 12" id="KW-0375">Hydrogen ion transport</keyword>
<comment type="subcellular location">
    <subcellularLocation>
        <location evidence="1 12">Mitochondrion membrane</location>
        <topology evidence="1 12">Single-pass membrane protein</topology>
    </subcellularLocation>
</comment>
<dbReference type="GO" id="GO:0015078">
    <property type="term" value="F:proton transmembrane transporter activity"/>
    <property type="evidence" value="ECO:0007669"/>
    <property type="project" value="InterPro"/>
</dbReference>
<keyword evidence="6 12" id="KW-0812">Transmembrane</keyword>
<evidence type="ECO:0000256" key="3">
    <source>
        <dbReference type="ARBA" id="ARBA00011291"/>
    </source>
</evidence>
<evidence type="ECO:0000313" key="14">
    <source>
        <dbReference type="EMBL" id="AOY39919.1"/>
    </source>
</evidence>
<dbReference type="GO" id="GO:0045259">
    <property type="term" value="C:proton-transporting ATP synthase complex"/>
    <property type="evidence" value="ECO:0007669"/>
    <property type="project" value="UniProtKB-KW"/>
</dbReference>
<dbReference type="GO" id="GO:0015986">
    <property type="term" value="P:proton motive force-driven ATP synthesis"/>
    <property type="evidence" value="ECO:0007669"/>
    <property type="project" value="InterPro"/>
</dbReference>
<protein>
    <recommendedName>
        <fullName evidence="12">ATP synthase complex subunit 8</fullName>
    </recommendedName>
</protein>
<dbReference type="EMBL" id="KX035172">
    <property type="protein sequence ID" value="AOY39919.1"/>
    <property type="molecule type" value="Genomic_DNA"/>
</dbReference>